<dbReference type="RefSeq" id="WP_045969659.1">
    <property type="nucleotide sequence ID" value="NZ_CAWMED010000001.1"/>
</dbReference>
<dbReference type="NCBIfam" id="NF007881">
    <property type="entry name" value="PRK10588.1"/>
    <property type="match status" value="1"/>
</dbReference>
<dbReference type="EMBL" id="VNHN01000008">
    <property type="protein sequence ID" value="TYP13537.1"/>
    <property type="molecule type" value="Genomic_DNA"/>
</dbReference>
<dbReference type="Pfam" id="PF09600">
    <property type="entry name" value="Cyd_oper_YbgE"/>
    <property type="match status" value="1"/>
</dbReference>
<gene>
    <name evidence="2" type="primary">ybgE</name>
    <name evidence="3" type="ORF">LY16_00780</name>
    <name evidence="2" type="ORF">XDD1_1349</name>
</gene>
<feature type="transmembrane region" description="Helical" evidence="1">
    <location>
        <begin position="14"/>
        <end position="34"/>
    </location>
</feature>
<keyword evidence="1" id="KW-1133">Transmembrane helix</keyword>
<feature type="transmembrane region" description="Helical" evidence="1">
    <location>
        <begin position="75"/>
        <end position="94"/>
    </location>
</feature>
<feature type="transmembrane region" description="Helical" evidence="1">
    <location>
        <begin position="46"/>
        <end position="66"/>
    </location>
</feature>
<keyword evidence="5" id="KW-1185">Reference proteome</keyword>
<evidence type="ECO:0000313" key="4">
    <source>
        <dbReference type="Proteomes" id="UP000032721"/>
    </source>
</evidence>
<evidence type="ECO:0000256" key="1">
    <source>
        <dbReference type="SAM" id="Phobius"/>
    </source>
</evidence>
<dbReference type="AlphaFoldDB" id="A0A068QPY6"/>
<dbReference type="OrthoDB" id="5298003at2"/>
<accession>A0A068QPY6</accession>
<reference evidence="3 5" key="2">
    <citation type="submission" date="2019-07" db="EMBL/GenBank/DDBJ databases">
        <title>Genomic Encyclopedia of Type Strains, Phase I: the one thousand microbial genomes (KMG-I) project.</title>
        <authorList>
            <person name="Kyrpides N."/>
        </authorList>
    </citation>
    <scope>NUCLEOTIDE SEQUENCE [LARGE SCALE GENOMIC DNA]</scope>
    <source>
        <strain evidence="3 5">DSM 17909</strain>
    </source>
</reference>
<evidence type="ECO:0000313" key="2">
    <source>
        <dbReference type="EMBL" id="CDG17048.1"/>
    </source>
</evidence>
<dbReference type="PROSITE" id="PS51257">
    <property type="entry name" value="PROKAR_LIPOPROTEIN"/>
    <property type="match status" value="1"/>
</dbReference>
<name>A0A068QPY6_9GAMM</name>
<protein>
    <submittedName>
        <fullName evidence="2 3">YbgE</fullName>
    </submittedName>
</protein>
<proteinExistence type="predicted"/>
<sequence>MLADKCYQLMDKSLLRALILIIALTLAACVFWQPARFAANTSSLQIWQGILLIWAVCSGVTFGIGFHPKRIIWRLFFHPLPAFFILLFGLYHFFK</sequence>
<dbReference type="Proteomes" id="UP000032721">
    <property type="component" value="Chromosome"/>
</dbReference>
<dbReference type="STRING" id="351671.XDD1_1349"/>
<dbReference type="EMBL" id="FO704550">
    <property type="protein sequence ID" value="CDG17048.1"/>
    <property type="molecule type" value="Genomic_DNA"/>
</dbReference>
<dbReference type="NCBIfam" id="TIGR02112">
    <property type="entry name" value="cyd_oper_ybgE"/>
    <property type="match status" value="1"/>
</dbReference>
<organism evidence="2 4">
    <name type="scientific">Xenorhabdus doucetiae</name>
    <dbReference type="NCBI Taxonomy" id="351671"/>
    <lineage>
        <taxon>Bacteria</taxon>
        <taxon>Pseudomonadati</taxon>
        <taxon>Pseudomonadota</taxon>
        <taxon>Gammaproteobacteria</taxon>
        <taxon>Enterobacterales</taxon>
        <taxon>Morganellaceae</taxon>
        <taxon>Xenorhabdus</taxon>
    </lineage>
</organism>
<dbReference type="Proteomes" id="UP000324170">
    <property type="component" value="Unassembled WGS sequence"/>
</dbReference>
<dbReference type="HOGENOM" id="CLU_156555_2_0_6"/>
<keyword evidence="1" id="KW-0472">Membrane</keyword>
<keyword evidence="1" id="KW-0812">Transmembrane</keyword>
<reference evidence="2 4" key="1">
    <citation type="submission" date="2013-07" db="EMBL/GenBank/DDBJ databases">
        <authorList>
            <person name="Genoscope - CEA"/>
        </authorList>
    </citation>
    <scope>NUCLEOTIDE SEQUENCE [LARGE SCALE GENOMIC DNA]</scope>
    <source>
        <strain evidence="2">FRM16</strain>
        <strain evidence="4">FRM16 / DSM 17909</strain>
    </source>
</reference>
<dbReference type="InterPro" id="IPR011846">
    <property type="entry name" value="Cyd_oper_YbgE"/>
</dbReference>
<evidence type="ECO:0000313" key="5">
    <source>
        <dbReference type="Proteomes" id="UP000324170"/>
    </source>
</evidence>
<dbReference type="KEGG" id="xdo:XDD1_1349"/>
<evidence type="ECO:0000313" key="3">
    <source>
        <dbReference type="EMBL" id="TYP13537.1"/>
    </source>
</evidence>